<proteinExistence type="predicted"/>
<dbReference type="RefSeq" id="WP_111540328.1">
    <property type="nucleotide sequence ID" value="NZ_QKYV01000002.1"/>
</dbReference>
<name>A0A2W7IVG8_9FLAO</name>
<evidence type="ECO:0000256" key="1">
    <source>
        <dbReference type="SAM" id="SignalP"/>
    </source>
</evidence>
<evidence type="ECO:0000313" key="3">
    <source>
        <dbReference type="Proteomes" id="UP000249542"/>
    </source>
</evidence>
<dbReference type="Proteomes" id="UP000249542">
    <property type="component" value="Unassembled WGS sequence"/>
</dbReference>
<organism evidence="2 3">
    <name type="scientific">Mesonia algae</name>
    <dbReference type="NCBI Taxonomy" id="213248"/>
    <lineage>
        <taxon>Bacteria</taxon>
        <taxon>Pseudomonadati</taxon>
        <taxon>Bacteroidota</taxon>
        <taxon>Flavobacteriia</taxon>
        <taxon>Flavobacteriales</taxon>
        <taxon>Flavobacteriaceae</taxon>
        <taxon>Mesonia</taxon>
    </lineage>
</organism>
<keyword evidence="1" id="KW-0732">Signal</keyword>
<comment type="caution">
    <text evidence="2">The sequence shown here is derived from an EMBL/GenBank/DDBJ whole genome shotgun (WGS) entry which is preliminary data.</text>
</comment>
<sequence length="165" mass="19215">MKKLMITALCLTFGFTNYAQTEDKMKKTVTTKTITKDNKGENVAVEKRTIKAQQELGVENNDKTNQAVRRHQPQISTSTSFMVDQNSYMISPDRKGYVVHKMNGKERTEYGVIRQMPDRDTYILHTKEYDSFGYFDEDGNFVVGNYDPKTDDIILKKYMMKRPTR</sequence>
<evidence type="ECO:0000313" key="2">
    <source>
        <dbReference type="EMBL" id="PZW42683.1"/>
    </source>
</evidence>
<dbReference type="EMBL" id="QKYV01000002">
    <property type="protein sequence ID" value="PZW42683.1"/>
    <property type="molecule type" value="Genomic_DNA"/>
</dbReference>
<evidence type="ECO:0008006" key="4">
    <source>
        <dbReference type="Google" id="ProtNLM"/>
    </source>
</evidence>
<accession>A0A2W7IVG8</accession>
<feature type="chain" id="PRO_5016057284" description="WG repeat protein" evidence="1">
    <location>
        <begin position="20"/>
        <end position="165"/>
    </location>
</feature>
<dbReference type="AlphaFoldDB" id="A0A2W7IVG8"/>
<gene>
    <name evidence="2" type="ORF">LX95_00999</name>
</gene>
<feature type="signal peptide" evidence="1">
    <location>
        <begin position="1"/>
        <end position="19"/>
    </location>
</feature>
<keyword evidence="3" id="KW-1185">Reference proteome</keyword>
<reference evidence="2 3" key="1">
    <citation type="submission" date="2018-06" db="EMBL/GenBank/DDBJ databases">
        <title>Genomic Encyclopedia of Archaeal and Bacterial Type Strains, Phase II (KMG-II): from individual species to whole genera.</title>
        <authorList>
            <person name="Goeker M."/>
        </authorList>
    </citation>
    <scope>NUCLEOTIDE SEQUENCE [LARGE SCALE GENOMIC DNA]</scope>
    <source>
        <strain evidence="2 3">DSM 15361</strain>
    </source>
</reference>
<protein>
    <recommendedName>
        <fullName evidence="4">WG repeat protein</fullName>
    </recommendedName>
</protein>